<reference evidence="2 3" key="1">
    <citation type="submission" date="2012-08" db="EMBL/GenBank/DDBJ databases">
        <title>Oryza genome evolution.</title>
        <authorList>
            <person name="Wing R.A."/>
        </authorList>
    </citation>
    <scope>NUCLEOTIDE SEQUENCE</scope>
</reference>
<dbReference type="EnsemblPlants" id="LPERR09G15410.1">
    <property type="protein sequence ID" value="LPERR09G15410.1"/>
    <property type="gene ID" value="LPERR09G15410"/>
</dbReference>
<name>A0A0D9XGQ7_9ORYZ</name>
<keyword evidence="3" id="KW-1185">Reference proteome</keyword>
<feature type="region of interest" description="Disordered" evidence="1">
    <location>
        <begin position="1"/>
        <end position="114"/>
    </location>
</feature>
<evidence type="ECO:0000256" key="1">
    <source>
        <dbReference type="SAM" id="MobiDB-lite"/>
    </source>
</evidence>
<reference evidence="3" key="2">
    <citation type="submission" date="2013-12" db="EMBL/GenBank/DDBJ databases">
        <authorList>
            <person name="Yu Y."/>
            <person name="Lee S."/>
            <person name="de Baynast K."/>
            <person name="Wissotski M."/>
            <person name="Liu L."/>
            <person name="Talag J."/>
            <person name="Goicoechea J."/>
            <person name="Angelova A."/>
            <person name="Jetty R."/>
            <person name="Kudrna D."/>
            <person name="Golser W."/>
            <person name="Rivera L."/>
            <person name="Zhang J."/>
            <person name="Wing R."/>
        </authorList>
    </citation>
    <scope>NUCLEOTIDE SEQUENCE</scope>
</reference>
<accession>A0A0D9XGQ7</accession>
<sequence>MAPRIPSHNAGFGDHHKPPDERPAELAADDAAAAAATDEDHEPIPDGWWFDDAGIVAEVAAEEEGGDEDEEPAAEGDGGEDEQPAVDEGSDGEDDEEFAPEAVAEEASPIHRAPGEDYIEVTSLDDIMSVVDFPQMYSRFDLICILGFTFVDAPRLLEMVLNVGRAEDRPWLVGNLGLLKEVGLFRGSFMRVSSSVERLLMLWKRHRVLEIDWDFVHTIQNAVALLPPLSDQQPENLRDTVAELLERLKVMLPVQPADGSNNSDALASSELISDMEKLVIDMSALELLHIRYTPLEPSACTSGSRGDATKLVNKLHDALALGWRVGNMNTLKKTSSLRVTLSRMAESLTYVTMALDEKEIDWFEVKRIREGKDKLIVLCEDQPPNLCGAVLAFVANVDLVLSDLPPKPDDTHADYQIEYHADVLNPLADKLKNLQDEIKTIQVLRVEYSDAPMSEL</sequence>
<evidence type="ECO:0000313" key="2">
    <source>
        <dbReference type="EnsemblPlants" id="LPERR09G15410.1"/>
    </source>
</evidence>
<feature type="compositionally biased region" description="Acidic residues" evidence="1">
    <location>
        <begin position="60"/>
        <end position="99"/>
    </location>
</feature>
<feature type="compositionally biased region" description="Basic and acidic residues" evidence="1">
    <location>
        <begin position="13"/>
        <end position="24"/>
    </location>
</feature>
<organism evidence="2 3">
    <name type="scientific">Leersia perrieri</name>
    <dbReference type="NCBI Taxonomy" id="77586"/>
    <lineage>
        <taxon>Eukaryota</taxon>
        <taxon>Viridiplantae</taxon>
        <taxon>Streptophyta</taxon>
        <taxon>Embryophyta</taxon>
        <taxon>Tracheophyta</taxon>
        <taxon>Spermatophyta</taxon>
        <taxon>Magnoliopsida</taxon>
        <taxon>Liliopsida</taxon>
        <taxon>Poales</taxon>
        <taxon>Poaceae</taxon>
        <taxon>BOP clade</taxon>
        <taxon>Oryzoideae</taxon>
        <taxon>Oryzeae</taxon>
        <taxon>Oryzinae</taxon>
        <taxon>Leersia</taxon>
    </lineage>
</organism>
<reference evidence="2" key="3">
    <citation type="submission" date="2015-04" db="UniProtKB">
        <authorList>
            <consortium name="EnsemblPlants"/>
        </authorList>
    </citation>
    <scope>IDENTIFICATION</scope>
</reference>
<dbReference type="HOGENOM" id="CLU_048348_0_0_1"/>
<dbReference type="Gramene" id="LPERR09G15410.1">
    <property type="protein sequence ID" value="LPERR09G15410.1"/>
    <property type="gene ID" value="LPERR09G15410"/>
</dbReference>
<dbReference type="eggNOG" id="ENOG502R39V">
    <property type="taxonomic scope" value="Eukaryota"/>
</dbReference>
<proteinExistence type="predicted"/>
<dbReference type="Proteomes" id="UP000032180">
    <property type="component" value="Chromosome 9"/>
</dbReference>
<dbReference type="AlphaFoldDB" id="A0A0D9XGQ7"/>
<protein>
    <submittedName>
        <fullName evidence="2">Uncharacterized protein</fullName>
    </submittedName>
</protein>
<evidence type="ECO:0000313" key="3">
    <source>
        <dbReference type="Proteomes" id="UP000032180"/>
    </source>
</evidence>
<feature type="compositionally biased region" description="Low complexity" evidence="1">
    <location>
        <begin position="25"/>
        <end position="36"/>
    </location>
</feature>